<organism evidence="1 2">
    <name type="scientific">Diphasiastrum complanatum</name>
    <name type="common">Issler's clubmoss</name>
    <name type="synonym">Lycopodium complanatum</name>
    <dbReference type="NCBI Taxonomy" id="34168"/>
    <lineage>
        <taxon>Eukaryota</taxon>
        <taxon>Viridiplantae</taxon>
        <taxon>Streptophyta</taxon>
        <taxon>Embryophyta</taxon>
        <taxon>Tracheophyta</taxon>
        <taxon>Lycopodiopsida</taxon>
        <taxon>Lycopodiales</taxon>
        <taxon>Lycopodiaceae</taxon>
        <taxon>Lycopodioideae</taxon>
        <taxon>Diphasiastrum</taxon>
    </lineage>
</organism>
<accession>A0ACC2AUX2</accession>
<comment type="caution">
    <text evidence="1">The sequence shown here is derived from an EMBL/GenBank/DDBJ whole genome shotgun (WGS) entry which is preliminary data.</text>
</comment>
<protein>
    <submittedName>
        <fullName evidence="1">Uncharacterized protein</fullName>
    </submittedName>
</protein>
<proteinExistence type="predicted"/>
<gene>
    <name evidence="1" type="ORF">O6H91_19G044400</name>
</gene>
<evidence type="ECO:0000313" key="1">
    <source>
        <dbReference type="EMBL" id="KAJ7521266.1"/>
    </source>
</evidence>
<dbReference type="Proteomes" id="UP001162992">
    <property type="component" value="Chromosome 19"/>
</dbReference>
<keyword evidence="2" id="KW-1185">Reference proteome</keyword>
<sequence>MGCAGSKIDNEEGVVQCRARRRAIRQSVASRHAFAAAHAAYVQSLKNIGAAFKQFAETELWEEAALENPTPPRKKTLRPPPPPPPTFLPPPSPPRDNLKRAVSLPPLMLDQKSNKMKHLTPPTSPREEGKEAEKQYFYGDVPRPPPPPLPATNAPPPPPPSQSSTWDFYDPFRIVEPHIDISEPRKAKQVLETVGEQAESGYAQEDESASEWQGTENEEERQEKHEERYMSEKDAALLGEAEVSSELLSTPRKDLAIVGPPPKTGMDFLKALQEVDNLFMRAYESGKAIALTLEARKVHYHSNFVDPKGFNDHSSKVLNAISWGHWSNDNRTPLAPQHERPDENGAEGRHAATLDRLFAWEKKLHDEVKAARLIKIEYEKKCALLRHQESKKEGAEGLEKTKATVKCLQTRLVVALQAVDTASSAIQKLRDEELYFQLLELLQGSTNMWQVMYDCHQSQRSIVLELKTIDNLREVEATTEPHMVATQQLESSLNAWYTTFNKVIITQKEYMQHLNEWLRLNLVPLEAESRDTVGSPGKMFTPPISKLCQEWQQALERLPDKVALEAIKSFATVVQGMVKLHNDELQHRKTAETLAKELNRKVTALQIYEKKYIEPTLQEVETHDFGNGEPIQRDPLYEKKSIIDLQKKRVEEENEKVANAIQDSRMMTVNSFRTGLPSVFQAVTGFACLCLQTFQGLQNQVKSGAIPLK</sequence>
<dbReference type="EMBL" id="CM055110">
    <property type="protein sequence ID" value="KAJ7521266.1"/>
    <property type="molecule type" value="Genomic_DNA"/>
</dbReference>
<evidence type="ECO:0000313" key="2">
    <source>
        <dbReference type="Proteomes" id="UP001162992"/>
    </source>
</evidence>
<reference evidence="2" key="1">
    <citation type="journal article" date="2024" name="Proc. Natl. Acad. Sci. U.S.A.">
        <title>Extraordinary preservation of gene collinearity over three hundred million years revealed in homosporous lycophytes.</title>
        <authorList>
            <person name="Li C."/>
            <person name="Wickell D."/>
            <person name="Kuo L.Y."/>
            <person name="Chen X."/>
            <person name="Nie B."/>
            <person name="Liao X."/>
            <person name="Peng D."/>
            <person name="Ji J."/>
            <person name="Jenkins J."/>
            <person name="Williams M."/>
            <person name="Shu S."/>
            <person name="Plott C."/>
            <person name="Barry K."/>
            <person name="Rajasekar S."/>
            <person name="Grimwood J."/>
            <person name="Han X."/>
            <person name="Sun S."/>
            <person name="Hou Z."/>
            <person name="He W."/>
            <person name="Dai G."/>
            <person name="Sun C."/>
            <person name="Schmutz J."/>
            <person name="Leebens-Mack J.H."/>
            <person name="Li F.W."/>
            <person name="Wang L."/>
        </authorList>
    </citation>
    <scope>NUCLEOTIDE SEQUENCE [LARGE SCALE GENOMIC DNA]</scope>
    <source>
        <strain evidence="2">cv. PW_Plant_1</strain>
    </source>
</reference>
<name>A0ACC2AUX2_DIPCM</name>